<feature type="compositionally biased region" description="Basic residues" evidence="1">
    <location>
        <begin position="1"/>
        <end position="18"/>
    </location>
</feature>
<reference evidence="3" key="1">
    <citation type="submission" date="2018-10" db="EMBL/GenBank/DDBJ databases">
        <authorList>
            <person name="Peiro R."/>
            <person name="Begona"/>
            <person name="Cbmso G."/>
            <person name="Lopez M."/>
            <person name="Gonzalez S."/>
            <person name="Sacristan E."/>
            <person name="Castillo E."/>
        </authorList>
    </citation>
    <scope>NUCLEOTIDE SEQUENCE [LARGE SCALE GENOMIC DNA]</scope>
</reference>
<feature type="region of interest" description="Disordered" evidence="1">
    <location>
        <begin position="1"/>
        <end position="26"/>
    </location>
</feature>
<dbReference type="InterPro" id="IPR021558">
    <property type="entry name" value="MazE-like"/>
</dbReference>
<comment type="caution">
    <text evidence="2">The sequence shown here is derived from an EMBL/GenBank/DDBJ whole genome shotgun (WGS) entry which is preliminary data.</text>
</comment>
<dbReference type="OrthoDB" id="3734119at2"/>
<evidence type="ECO:0000256" key="1">
    <source>
        <dbReference type="SAM" id="MobiDB-lite"/>
    </source>
</evidence>
<proteinExistence type="predicted"/>
<gene>
    <name evidence="2" type="primary">mazE</name>
    <name evidence="2" type="ORF">RHODGE_RHODGE_02142</name>
</gene>
<keyword evidence="3" id="KW-1185">Reference proteome</keyword>
<dbReference type="AlphaFoldDB" id="A0A327JYZ8"/>
<organism evidence="2 3">
    <name type="scientific">Rhodoplanes serenus</name>
    <dbReference type="NCBI Taxonomy" id="200615"/>
    <lineage>
        <taxon>Bacteria</taxon>
        <taxon>Pseudomonadati</taxon>
        <taxon>Pseudomonadota</taxon>
        <taxon>Alphaproteobacteria</taxon>
        <taxon>Hyphomicrobiales</taxon>
        <taxon>Nitrobacteraceae</taxon>
        <taxon>Rhodoplanes</taxon>
    </lineage>
</organism>
<dbReference type="Pfam" id="PF11455">
    <property type="entry name" value="MazE-like"/>
    <property type="match status" value="1"/>
</dbReference>
<evidence type="ECO:0000313" key="2">
    <source>
        <dbReference type="EMBL" id="VCU08282.1"/>
    </source>
</evidence>
<sequence>MPARPKKPPPKSPRQRMQARRERLRAEGLRPVQRWVPDLRDPKVRDEIHREAALLSQHPDNASVDDWIDAVVDWSEWT</sequence>
<protein>
    <submittedName>
        <fullName evidence="2">Antitoxin MazE</fullName>
    </submittedName>
</protein>
<evidence type="ECO:0000313" key="3">
    <source>
        <dbReference type="Proteomes" id="UP000289200"/>
    </source>
</evidence>
<accession>A0A327JYZ8</accession>
<dbReference type="RefSeq" id="WP_111387021.1">
    <property type="nucleotide sequence ID" value="NZ_NPEW01000198.1"/>
</dbReference>
<name>A0A327JYZ8_9BRAD</name>
<dbReference type="EMBL" id="UWOC01000137">
    <property type="protein sequence ID" value="VCU08282.1"/>
    <property type="molecule type" value="Genomic_DNA"/>
</dbReference>
<dbReference type="Proteomes" id="UP000289200">
    <property type="component" value="Unassembled WGS sequence"/>
</dbReference>